<sequence>MSAALPIAAIVHPPKRDAGPFLREAAFALAARGVVLGGVLPVLPDAAAAESCALELEDVISGERFHLTQNLGSGSTACRLDPGALAGAAAAARRALDGGAQLLLFNKFGALEAAGQGLRQEMGQAVVRGTPVLTTVAERFVPDWQAFTGGRATLLRLDDLDAVQAWWQTLRTTAAAG</sequence>
<protein>
    <submittedName>
        <fullName evidence="1">DUF2478 domain-containing protein</fullName>
    </submittedName>
</protein>
<dbReference type="InterPro" id="IPR018912">
    <property type="entry name" value="DUF2478"/>
</dbReference>
<accession>A0A4S4AQD1</accession>
<dbReference type="OrthoDB" id="6050629at2"/>
<dbReference type="Proteomes" id="UP000308430">
    <property type="component" value="Unassembled WGS sequence"/>
</dbReference>
<organism evidence="1 2">
    <name type="scientific">Pseudothauera nasutitermitis</name>
    <dbReference type="NCBI Taxonomy" id="2565930"/>
    <lineage>
        <taxon>Bacteria</taxon>
        <taxon>Pseudomonadati</taxon>
        <taxon>Pseudomonadota</taxon>
        <taxon>Betaproteobacteria</taxon>
        <taxon>Rhodocyclales</taxon>
        <taxon>Zoogloeaceae</taxon>
        <taxon>Pseudothauera</taxon>
    </lineage>
</organism>
<name>A0A4S4AQD1_9RHOO</name>
<evidence type="ECO:0000313" key="1">
    <source>
        <dbReference type="EMBL" id="THF61945.1"/>
    </source>
</evidence>
<dbReference type="Pfam" id="PF10649">
    <property type="entry name" value="DUF2478"/>
    <property type="match status" value="1"/>
</dbReference>
<reference evidence="1 2" key="1">
    <citation type="submission" date="2019-04" db="EMBL/GenBank/DDBJ databases">
        <title>Azoarcus nasutitermitis sp. nov. isolated from termite nest.</title>
        <authorList>
            <person name="Lin S.-Y."/>
            <person name="Hameed A."/>
            <person name="Hsu Y.-H."/>
            <person name="Young C.-C."/>
        </authorList>
    </citation>
    <scope>NUCLEOTIDE SEQUENCE [LARGE SCALE GENOMIC DNA]</scope>
    <source>
        <strain evidence="1 2">CC-YHH838</strain>
    </source>
</reference>
<dbReference type="AlphaFoldDB" id="A0A4S4AQD1"/>
<dbReference type="RefSeq" id="WP_136350030.1">
    <property type="nucleotide sequence ID" value="NZ_SSOC01000008.1"/>
</dbReference>
<proteinExistence type="predicted"/>
<keyword evidence="2" id="KW-1185">Reference proteome</keyword>
<comment type="caution">
    <text evidence="1">The sequence shown here is derived from an EMBL/GenBank/DDBJ whole genome shotgun (WGS) entry which is preliminary data.</text>
</comment>
<gene>
    <name evidence="1" type="ORF">E6C76_20030</name>
</gene>
<evidence type="ECO:0000313" key="2">
    <source>
        <dbReference type="Proteomes" id="UP000308430"/>
    </source>
</evidence>
<dbReference type="EMBL" id="SSOC01000008">
    <property type="protein sequence ID" value="THF61945.1"/>
    <property type="molecule type" value="Genomic_DNA"/>
</dbReference>